<keyword evidence="3" id="KW-1185">Reference proteome</keyword>
<feature type="compositionally biased region" description="Basic and acidic residues" evidence="1">
    <location>
        <begin position="46"/>
        <end position="57"/>
    </location>
</feature>
<dbReference type="EMBL" id="JANPWB010000014">
    <property type="protein sequence ID" value="KAJ1100349.1"/>
    <property type="molecule type" value="Genomic_DNA"/>
</dbReference>
<evidence type="ECO:0000256" key="1">
    <source>
        <dbReference type="SAM" id="MobiDB-lite"/>
    </source>
</evidence>
<accession>A0AAV7MB73</accession>
<name>A0AAV7MB73_PLEWA</name>
<evidence type="ECO:0000313" key="3">
    <source>
        <dbReference type="Proteomes" id="UP001066276"/>
    </source>
</evidence>
<protein>
    <submittedName>
        <fullName evidence="2">Uncharacterized protein</fullName>
    </submittedName>
</protein>
<organism evidence="2 3">
    <name type="scientific">Pleurodeles waltl</name>
    <name type="common">Iberian ribbed newt</name>
    <dbReference type="NCBI Taxonomy" id="8319"/>
    <lineage>
        <taxon>Eukaryota</taxon>
        <taxon>Metazoa</taxon>
        <taxon>Chordata</taxon>
        <taxon>Craniata</taxon>
        <taxon>Vertebrata</taxon>
        <taxon>Euteleostomi</taxon>
        <taxon>Amphibia</taxon>
        <taxon>Batrachia</taxon>
        <taxon>Caudata</taxon>
        <taxon>Salamandroidea</taxon>
        <taxon>Salamandridae</taxon>
        <taxon>Pleurodelinae</taxon>
        <taxon>Pleurodeles</taxon>
    </lineage>
</organism>
<gene>
    <name evidence="2" type="ORF">NDU88_005435</name>
</gene>
<comment type="caution">
    <text evidence="2">The sequence shown here is derived from an EMBL/GenBank/DDBJ whole genome shotgun (WGS) entry which is preliminary data.</text>
</comment>
<feature type="compositionally biased region" description="Basic and acidic residues" evidence="1">
    <location>
        <begin position="111"/>
        <end position="120"/>
    </location>
</feature>
<evidence type="ECO:0000313" key="2">
    <source>
        <dbReference type="EMBL" id="KAJ1100349.1"/>
    </source>
</evidence>
<feature type="region of interest" description="Disordered" evidence="1">
    <location>
        <begin position="96"/>
        <end position="129"/>
    </location>
</feature>
<dbReference type="AlphaFoldDB" id="A0AAV7MB73"/>
<feature type="region of interest" description="Disordered" evidence="1">
    <location>
        <begin position="1"/>
        <end position="76"/>
    </location>
</feature>
<sequence length="129" mass="13636">MSLAAVTWNARGGNAEARGEKMPASAGDDEGGEEEEENSDIGEQFLLRRREEDKEAADGGPNTAAAREAEQRSPPRFWRSVALSGALRAVLPQAGCDPGVRIRTSGSTRNDAAEGSEKLSRGQLPSVPS</sequence>
<dbReference type="Proteomes" id="UP001066276">
    <property type="component" value="Chromosome 10"/>
</dbReference>
<reference evidence="2" key="1">
    <citation type="journal article" date="2022" name="bioRxiv">
        <title>Sequencing and chromosome-scale assembly of the giantPleurodeles waltlgenome.</title>
        <authorList>
            <person name="Brown T."/>
            <person name="Elewa A."/>
            <person name="Iarovenko S."/>
            <person name="Subramanian E."/>
            <person name="Araus A.J."/>
            <person name="Petzold A."/>
            <person name="Susuki M."/>
            <person name="Suzuki K.-i.T."/>
            <person name="Hayashi T."/>
            <person name="Toyoda A."/>
            <person name="Oliveira C."/>
            <person name="Osipova E."/>
            <person name="Leigh N.D."/>
            <person name="Simon A."/>
            <person name="Yun M.H."/>
        </authorList>
    </citation>
    <scope>NUCLEOTIDE SEQUENCE</scope>
    <source>
        <strain evidence="2">20211129_DDA</strain>
        <tissue evidence="2">Liver</tissue>
    </source>
</reference>
<proteinExistence type="predicted"/>
<feature type="compositionally biased region" description="Acidic residues" evidence="1">
    <location>
        <begin position="27"/>
        <end position="40"/>
    </location>
</feature>